<feature type="region of interest" description="Disordered" evidence="1">
    <location>
        <begin position="151"/>
        <end position="171"/>
    </location>
</feature>
<sequence>MELWCPYQLGKCNDNPNVAHEMELNIKKDDILIVGTDGMLDNMNESDIEEIVQRAIDHKLKADELARKIGNVALFNSLDRFADTPFARASKRKGGKFNMHHVVMDYGVFVAGYAEYLSEAMDVPLVGSEAEYHLMRYAALLRNYGLQKEKKGYVNDNDDPPRPRTENNVYR</sequence>
<reference evidence="2 3" key="1">
    <citation type="journal article" date="2017" name="Genome Biol.">
        <title>New reference genome sequences of hot pepper reveal the massive evolution of plant disease-resistance genes by retroduplication.</title>
        <authorList>
            <person name="Kim S."/>
            <person name="Park J."/>
            <person name="Yeom S.I."/>
            <person name="Kim Y.M."/>
            <person name="Seo E."/>
            <person name="Kim K.T."/>
            <person name="Kim M.S."/>
            <person name="Lee J.M."/>
            <person name="Cheong K."/>
            <person name="Shin H.S."/>
            <person name="Kim S.B."/>
            <person name="Han K."/>
            <person name="Lee J."/>
            <person name="Park M."/>
            <person name="Lee H.A."/>
            <person name="Lee H.Y."/>
            <person name="Lee Y."/>
            <person name="Oh S."/>
            <person name="Lee J.H."/>
            <person name="Choi E."/>
            <person name="Choi E."/>
            <person name="Lee S.E."/>
            <person name="Jeon J."/>
            <person name="Kim H."/>
            <person name="Choi G."/>
            <person name="Song H."/>
            <person name="Lee J."/>
            <person name="Lee S.C."/>
            <person name="Kwon J.K."/>
            <person name="Lee H.Y."/>
            <person name="Koo N."/>
            <person name="Hong Y."/>
            <person name="Kim R.W."/>
            <person name="Kang W.H."/>
            <person name="Huh J.H."/>
            <person name="Kang B.C."/>
            <person name="Yang T.J."/>
            <person name="Lee Y.H."/>
            <person name="Bennetzen J.L."/>
            <person name="Choi D."/>
        </authorList>
    </citation>
    <scope>NUCLEOTIDE SEQUENCE [LARGE SCALE GENOMIC DNA]</scope>
    <source>
        <strain evidence="3">cv. PBC81</strain>
    </source>
</reference>
<dbReference type="Gene3D" id="3.60.40.10">
    <property type="entry name" value="PPM-type phosphatase domain"/>
    <property type="match status" value="1"/>
</dbReference>
<reference evidence="3" key="2">
    <citation type="journal article" date="2017" name="J. Anim. Genet.">
        <title>Multiple reference genome sequences of hot pepper reveal the massive evolution of plant disease resistance genes by retroduplication.</title>
        <authorList>
            <person name="Kim S."/>
            <person name="Park J."/>
            <person name="Yeom S.-I."/>
            <person name="Kim Y.-M."/>
            <person name="Seo E."/>
            <person name="Kim K.-T."/>
            <person name="Kim M.-S."/>
            <person name="Lee J.M."/>
            <person name="Cheong K."/>
            <person name="Shin H.-S."/>
            <person name="Kim S.-B."/>
            <person name="Han K."/>
            <person name="Lee J."/>
            <person name="Park M."/>
            <person name="Lee H.-A."/>
            <person name="Lee H.-Y."/>
            <person name="Lee Y."/>
            <person name="Oh S."/>
            <person name="Lee J.H."/>
            <person name="Choi E."/>
            <person name="Choi E."/>
            <person name="Lee S.E."/>
            <person name="Jeon J."/>
            <person name="Kim H."/>
            <person name="Choi G."/>
            <person name="Song H."/>
            <person name="Lee J."/>
            <person name="Lee S.-C."/>
            <person name="Kwon J.-K."/>
            <person name="Lee H.-Y."/>
            <person name="Koo N."/>
            <person name="Hong Y."/>
            <person name="Kim R.W."/>
            <person name="Kang W.-H."/>
            <person name="Huh J.H."/>
            <person name="Kang B.-C."/>
            <person name="Yang T.-J."/>
            <person name="Lee Y.-H."/>
            <person name="Bennetzen J.L."/>
            <person name="Choi D."/>
        </authorList>
    </citation>
    <scope>NUCLEOTIDE SEQUENCE [LARGE SCALE GENOMIC DNA]</scope>
    <source>
        <strain evidence="3">cv. PBC81</strain>
    </source>
</reference>
<comment type="caution">
    <text evidence="2">The sequence shown here is derived from an EMBL/GenBank/DDBJ whole genome shotgun (WGS) entry which is preliminary data.</text>
</comment>
<evidence type="ECO:0000313" key="3">
    <source>
        <dbReference type="Proteomes" id="UP000224567"/>
    </source>
</evidence>
<name>A0A2G2VUZ3_CAPBA</name>
<dbReference type="SUPFAM" id="SSF81606">
    <property type="entry name" value="PP2C-like"/>
    <property type="match status" value="1"/>
</dbReference>
<evidence type="ECO:0000256" key="1">
    <source>
        <dbReference type="SAM" id="MobiDB-lite"/>
    </source>
</evidence>
<dbReference type="Proteomes" id="UP000224567">
    <property type="component" value="Unassembled WGS sequence"/>
</dbReference>
<dbReference type="AlphaFoldDB" id="A0A2G2VUZ3"/>
<evidence type="ECO:0000313" key="2">
    <source>
        <dbReference type="EMBL" id="PHT36763.1"/>
    </source>
</evidence>
<proteinExistence type="predicted"/>
<dbReference type="PANTHER" id="PTHR33022">
    <property type="entry name" value="DUF1985 DOMAIN-CONTAINING PROTEIN"/>
    <property type="match status" value="1"/>
</dbReference>
<organism evidence="2 3">
    <name type="scientific">Capsicum baccatum</name>
    <name type="common">Peruvian pepper</name>
    <dbReference type="NCBI Taxonomy" id="33114"/>
    <lineage>
        <taxon>Eukaryota</taxon>
        <taxon>Viridiplantae</taxon>
        <taxon>Streptophyta</taxon>
        <taxon>Embryophyta</taxon>
        <taxon>Tracheophyta</taxon>
        <taxon>Spermatophyta</taxon>
        <taxon>Magnoliopsida</taxon>
        <taxon>eudicotyledons</taxon>
        <taxon>Gunneridae</taxon>
        <taxon>Pentapetalae</taxon>
        <taxon>asterids</taxon>
        <taxon>lamiids</taxon>
        <taxon>Solanales</taxon>
        <taxon>Solanaceae</taxon>
        <taxon>Solanoideae</taxon>
        <taxon>Capsiceae</taxon>
        <taxon>Capsicum</taxon>
    </lineage>
</organism>
<protein>
    <submittedName>
        <fullName evidence="2">Uncharacterized protein</fullName>
    </submittedName>
</protein>
<feature type="compositionally biased region" description="Basic and acidic residues" evidence="1">
    <location>
        <begin position="151"/>
        <end position="165"/>
    </location>
</feature>
<dbReference type="OrthoDB" id="60843at2759"/>
<accession>A0A2G2VUZ3</accession>
<keyword evidence="3" id="KW-1185">Reference proteome</keyword>
<gene>
    <name evidence="2" type="ORF">CQW23_24463</name>
</gene>
<dbReference type="EMBL" id="MLFT02000010">
    <property type="protein sequence ID" value="PHT36763.1"/>
    <property type="molecule type" value="Genomic_DNA"/>
</dbReference>
<dbReference type="InterPro" id="IPR036457">
    <property type="entry name" value="PPM-type-like_dom_sf"/>
</dbReference>
<dbReference type="PANTHER" id="PTHR33022:SF13">
    <property type="entry name" value="UBIQUITIN-LIKE PROTEASE FAMILY PROFILE DOMAIN-CONTAINING PROTEIN"/>
    <property type="match status" value="1"/>
</dbReference>
<dbReference type="STRING" id="33114.A0A2G2VUZ3"/>